<comment type="caution">
    <text evidence="1">The sequence shown here is derived from an EMBL/GenBank/DDBJ whole genome shotgun (WGS) entry which is preliminary data.</text>
</comment>
<keyword evidence="2" id="KW-1185">Reference proteome</keyword>
<reference evidence="1" key="1">
    <citation type="submission" date="2018-11" db="EMBL/GenBank/DDBJ databases">
        <authorList>
            <person name="Alioto T."/>
            <person name="Alioto T."/>
        </authorList>
    </citation>
    <scope>NUCLEOTIDE SEQUENCE</scope>
</reference>
<dbReference type="InterPro" id="IPR015943">
    <property type="entry name" value="WD40/YVTN_repeat-like_dom_sf"/>
</dbReference>
<dbReference type="EMBL" id="UYJE01001604">
    <property type="protein sequence ID" value="VDI03466.1"/>
    <property type="molecule type" value="Genomic_DNA"/>
</dbReference>
<organism evidence="1 2">
    <name type="scientific">Mytilus galloprovincialis</name>
    <name type="common">Mediterranean mussel</name>
    <dbReference type="NCBI Taxonomy" id="29158"/>
    <lineage>
        <taxon>Eukaryota</taxon>
        <taxon>Metazoa</taxon>
        <taxon>Spiralia</taxon>
        <taxon>Lophotrochozoa</taxon>
        <taxon>Mollusca</taxon>
        <taxon>Bivalvia</taxon>
        <taxon>Autobranchia</taxon>
        <taxon>Pteriomorphia</taxon>
        <taxon>Mytilida</taxon>
        <taxon>Mytiloidea</taxon>
        <taxon>Mytilidae</taxon>
        <taxon>Mytilinae</taxon>
        <taxon>Mytilus</taxon>
    </lineage>
</organism>
<dbReference type="OrthoDB" id="6166200at2759"/>
<evidence type="ECO:0000313" key="1">
    <source>
        <dbReference type="EMBL" id="VDI03466.1"/>
    </source>
</evidence>
<evidence type="ECO:0000313" key="2">
    <source>
        <dbReference type="Proteomes" id="UP000596742"/>
    </source>
</evidence>
<evidence type="ECO:0008006" key="3">
    <source>
        <dbReference type="Google" id="ProtNLM"/>
    </source>
</evidence>
<name>A0A8B6CEK0_MYTGA</name>
<dbReference type="InterPro" id="IPR011044">
    <property type="entry name" value="Quino_amine_DH_bsu"/>
</dbReference>
<accession>A0A8B6CEK0</accession>
<dbReference type="SUPFAM" id="SSF50969">
    <property type="entry name" value="YVTN repeat-like/Quinoprotein amine dehydrogenase"/>
    <property type="match status" value="1"/>
</dbReference>
<sequence>MDKEDKRRYFIVGSVYLEVVTPLFQHKLEENYKGHNFGCLKDFLDEKAVVHILFHLRHRHTKCCTDSVNCTEHRSLPLNHHQWKQLYAENPGPGKQNCFCKYIAKSVKLKHLDVSLCGLILFNCCNLGKLEQEAVNILRRNKNDYLSHNTTCGIAKDEYGPLMDELQTNILQLDQTKEDELIRIHNRPLDDALFIKYVTYLLDNHEMLERFETKIELNTEMLETMVMLDDELPAKIEEFMQTQTCKQCGEKVGEQGIGKPIFTRPHQIDLKSVVCNGLSAYVSDIVMMNDGRLVICLPYQCTLQICNDDGSKEDRIHMNGNPFHVTVVNNVSVAVTMHYSKSIEIFDIDNRTKIKSILVPGMCWLRGITTINNKLVVGGDYTVQIVDYQTGEVVQRIKTECDPYKLHCTGEIIFYCDDYLNSNKKLHFYRYTDDSHHTMSFESPPISVTTLNDGSAYVLLTDGSIDHVPSDGKQYNTVTTNGLQKLKRLVLYKSNQGKLVTLGDSPECLMSSMRKHSFLNFSFLNENIVSLVR</sequence>
<protein>
    <recommendedName>
        <fullName evidence="3">DZIP3-like HEPN domain-containing protein</fullName>
    </recommendedName>
</protein>
<dbReference type="Gene3D" id="2.130.10.10">
    <property type="entry name" value="YVTN repeat-like/Quinoprotein amine dehydrogenase"/>
    <property type="match status" value="1"/>
</dbReference>
<dbReference type="Proteomes" id="UP000596742">
    <property type="component" value="Unassembled WGS sequence"/>
</dbReference>
<dbReference type="AlphaFoldDB" id="A0A8B6CEK0"/>
<gene>
    <name evidence="1" type="ORF">MGAL_10B007098</name>
</gene>
<proteinExistence type="predicted"/>